<dbReference type="OrthoDB" id="1735038at2759"/>
<name>A0A2L2TAR2_9HYPO</name>
<proteinExistence type="predicted"/>
<evidence type="ECO:0000313" key="2">
    <source>
        <dbReference type="Proteomes" id="UP000245910"/>
    </source>
</evidence>
<accession>A0A2L2TAR2</accession>
<reference evidence="2" key="1">
    <citation type="submission" date="2014-10" db="EMBL/GenBank/DDBJ databases">
        <authorList>
            <person name="King R."/>
        </authorList>
    </citation>
    <scope>NUCLEOTIDE SEQUENCE [LARGE SCALE GENOMIC DNA]</scope>
    <source>
        <strain evidence="2">A3/5</strain>
    </source>
</reference>
<keyword evidence="2" id="KW-1185">Reference proteome</keyword>
<dbReference type="Proteomes" id="UP000245910">
    <property type="component" value="Chromosome III"/>
</dbReference>
<organism evidence="1 2">
    <name type="scientific">Fusarium venenatum</name>
    <dbReference type="NCBI Taxonomy" id="56646"/>
    <lineage>
        <taxon>Eukaryota</taxon>
        <taxon>Fungi</taxon>
        <taxon>Dikarya</taxon>
        <taxon>Ascomycota</taxon>
        <taxon>Pezizomycotina</taxon>
        <taxon>Sordariomycetes</taxon>
        <taxon>Hypocreomycetidae</taxon>
        <taxon>Hypocreales</taxon>
        <taxon>Nectriaceae</taxon>
        <taxon>Fusarium</taxon>
    </lineage>
</organism>
<protein>
    <submittedName>
        <fullName evidence="1">Uncharacterized protein</fullName>
    </submittedName>
</protein>
<dbReference type="AlphaFoldDB" id="A0A2L2TAR2"/>
<dbReference type="EMBL" id="LN649231">
    <property type="protein sequence ID" value="CEI68042.1"/>
    <property type="molecule type" value="Genomic_DNA"/>
</dbReference>
<evidence type="ECO:0000313" key="1">
    <source>
        <dbReference type="EMBL" id="CEI68042.1"/>
    </source>
</evidence>
<sequence length="71" mass="7991">MFDPCRAASFATEESPEGVHGNIPYIEHLLNPVGKHCTDTYRNAGDIWTEVGAIQEARASHIEEWFAMFPK</sequence>